<dbReference type="Proteomes" id="UP000474175">
    <property type="component" value="Unassembled WGS sequence"/>
</dbReference>
<protein>
    <recommendedName>
        <fullName evidence="3">Lipoprotein</fullName>
    </recommendedName>
</protein>
<dbReference type="RefSeq" id="WP_163943419.1">
    <property type="nucleotide sequence ID" value="NZ_JAAFZH010000001.1"/>
</dbReference>
<dbReference type="EMBL" id="JAAFZH010000001">
    <property type="protein sequence ID" value="NDU94143.1"/>
    <property type="molecule type" value="Genomic_DNA"/>
</dbReference>
<dbReference type="PROSITE" id="PS51257">
    <property type="entry name" value="PROKAR_LIPOPROTEIN"/>
    <property type="match status" value="1"/>
</dbReference>
<sequence length="173" mass="19199">MRTLVTVTLMGLLTSCVRIQSNTKSEAVPTFKRILVVTKMRDTPDSYAQSFSRAFPTGYSVCTLALSPLSFDKPEEEIRKKADSCHSDVILTLTLTQSGVSTRYYAVPYEFNAEMTSVATEQPFWKAIISSAPINGERVSPRSVVKRLLNDGIIEGKLPDQSLQAINGQNVYR</sequence>
<evidence type="ECO:0000313" key="2">
    <source>
        <dbReference type="Proteomes" id="UP000474175"/>
    </source>
</evidence>
<name>A0A6L9L5L2_9BACT</name>
<reference evidence="1 2" key="1">
    <citation type="submission" date="2020-02" db="EMBL/GenBank/DDBJ databases">
        <title>Draft genome sequence of two Spirosoma agri KCTC 52727 and Spirosoma terrae KCTC 52035.</title>
        <authorList>
            <person name="Rojas J."/>
            <person name="Ambika Manirajan B."/>
            <person name="Suarez C."/>
            <person name="Ratering S."/>
            <person name="Schnell S."/>
        </authorList>
    </citation>
    <scope>NUCLEOTIDE SEQUENCE [LARGE SCALE GENOMIC DNA]</scope>
    <source>
        <strain evidence="1 2">KCTC 52035</strain>
    </source>
</reference>
<gene>
    <name evidence="1" type="ORF">GK108_04600</name>
</gene>
<dbReference type="AlphaFoldDB" id="A0A6L9L5L2"/>
<keyword evidence="2" id="KW-1185">Reference proteome</keyword>
<evidence type="ECO:0008006" key="3">
    <source>
        <dbReference type="Google" id="ProtNLM"/>
    </source>
</evidence>
<organism evidence="1 2">
    <name type="scientific">Spirosoma terrae</name>
    <dbReference type="NCBI Taxonomy" id="1968276"/>
    <lineage>
        <taxon>Bacteria</taxon>
        <taxon>Pseudomonadati</taxon>
        <taxon>Bacteroidota</taxon>
        <taxon>Cytophagia</taxon>
        <taxon>Cytophagales</taxon>
        <taxon>Cytophagaceae</taxon>
        <taxon>Spirosoma</taxon>
    </lineage>
</organism>
<proteinExistence type="predicted"/>
<accession>A0A6L9L5L2</accession>
<comment type="caution">
    <text evidence="1">The sequence shown here is derived from an EMBL/GenBank/DDBJ whole genome shotgun (WGS) entry which is preliminary data.</text>
</comment>
<evidence type="ECO:0000313" key="1">
    <source>
        <dbReference type="EMBL" id="NDU94143.1"/>
    </source>
</evidence>